<comment type="caution">
    <text evidence="2">The sequence shown here is derived from an EMBL/GenBank/DDBJ whole genome shotgun (WGS) entry which is preliminary data.</text>
</comment>
<proteinExistence type="predicted"/>
<dbReference type="AlphaFoldDB" id="A0AA41R7D7"/>
<organism evidence="2 3">
    <name type="scientific">Desulfatitalea alkaliphila</name>
    <dbReference type="NCBI Taxonomy" id="2929485"/>
    <lineage>
        <taxon>Bacteria</taxon>
        <taxon>Pseudomonadati</taxon>
        <taxon>Thermodesulfobacteriota</taxon>
        <taxon>Desulfobacteria</taxon>
        <taxon>Desulfobacterales</taxon>
        <taxon>Desulfosarcinaceae</taxon>
        <taxon>Desulfatitalea</taxon>
    </lineage>
</organism>
<evidence type="ECO:0000256" key="1">
    <source>
        <dbReference type="SAM" id="MobiDB-lite"/>
    </source>
</evidence>
<dbReference type="EMBL" id="JALJRB010000028">
    <property type="protein sequence ID" value="MCJ8502580.1"/>
    <property type="molecule type" value="Genomic_DNA"/>
</dbReference>
<feature type="region of interest" description="Disordered" evidence="1">
    <location>
        <begin position="108"/>
        <end position="150"/>
    </location>
</feature>
<keyword evidence="3" id="KW-1185">Reference proteome</keyword>
<reference evidence="2" key="1">
    <citation type="submission" date="2022-04" db="EMBL/GenBank/DDBJ databases">
        <title>Desulfatitalea alkaliphila sp. nov., a novel anaerobic sulfate-reducing bacterium isolated from terrestrial mud volcano, Taman Peninsula, Russia.</title>
        <authorList>
            <person name="Khomyakova M.A."/>
            <person name="Merkel A.Y."/>
            <person name="Slobodkin A.I."/>
        </authorList>
    </citation>
    <scope>NUCLEOTIDE SEQUENCE</scope>
    <source>
        <strain evidence="2">M08but</strain>
    </source>
</reference>
<feature type="compositionally biased region" description="Basic and acidic residues" evidence="1">
    <location>
        <begin position="140"/>
        <end position="150"/>
    </location>
</feature>
<protein>
    <submittedName>
        <fullName evidence="2">Uncharacterized protein</fullName>
    </submittedName>
</protein>
<dbReference type="RefSeq" id="WP_246913560.1">
    <property type="nucleotide sequence ID" value="NZ_JALJRB010000028.1"/>
</dbReference>
<evidence type="ECO:0000313" key="2">
    <source>
        <dbReference type="EMBL" id="MCJ8502580.1"/>
    </source>
</evidence>
<gene>
    <name evidence="2" type="ORF">MRX98_18540</name>
</gene>
<accession>A0AA41R7D7</accession>
<name>A0AA41R7D7_9BACT</name>
<evidence type="ECO:0000313" key="3">
    <source>
        <dbReference type="Proteomes" id="UP001165427"/>
    </source>
</evidence>
<sequence length="150" mass="16419">MYNDSNDLKADKAGAEKPTDFENASVLSVRLHDAASGRIGVSLRTDDGPVPCFAPLSGNAGLLSRMLLRRQWMERFNGFLKDSTIFTASVRELHRHFGVPLSVTCTGARHGLEKVPPSSVGKPRANPKAEEDNSWNVSHDPPKRNPKSDP</sequence>
<dbReference type="Proteomes" id="UP001165427">
    <property type="component" value="Unassembled WGS sequence"/>
</dbReference>